<sequence length="153" mass="17251">MQLRRYTCYYKSKYTDSTLLSRIPLGCHIADEEHGRRAEGIAYMQRGDTPAYMEVHVVNDARSPPKLPSDGRQCDTRQIPLHHFHIVLSGIALGSAIDTRDTNLHLLRHEVSIAVHRPSLIASSVFLAHPPCRTQVDGISSHLLRPSRHLRTA</sequence>
<gene>
    <name evidence="1" type="ORF">PHLGIDRAFT_199426</name>
</gene>
<evidence type="ECO:0000313" key="1">
    <source>
        <dbReference type="EMBL" id="KIP04352.1"/>
    </source>
</evidence>
<name>A0A0C3S3E6_PHLG1</name>
<accession>A0A0C3S3E6</accession>
<reference evidence="1 2" key="1">
    <citation type="journal article" date="2014" name="PLoS Genet.">
        <title>Analysis of the Phlebiopsis gigantea genome, transcriptome and secretome provides insight into its pioneer colonization strategies of wood.</title>
        <authorList>
            <person name="Hori C."/>
            <person name="Ishida T."/>
            <person name="Igarashi K."/>
            <person name="Samejima M."/>
            <person name="Suzuki H."/>
            <person name="Master E."/>
            <person name="Ferreira P."/>
            <person name="Ruiz-Duenas F.J."/>
            <person name="Held B."/>
            <person name="Canessa P."/>
            <person name="Larrondo L.F."/>
            <person name="Schmoll M."/>
            <person name="Druzhinina I.S."/>
            <person name="Kubicek C.P."/>
            <person name="Gaskell J.A."/>
            <person name="Kersten P."/>
            <person name="St John F."/>
            <person name="Glasner J."/>
            <person name="Sabat G."/>
            <person name="Splinter BonDurant S."/>
            <person name="Syed K."/>
            <person name="Yadav J."/>
            <person name="Mgbeahuruike A.C."/>
            <person name="Kovalchuk A."/>
            <person name="Asiegbu F.O."/>
            <person name="Lackner G."/>
            <person name="Hoffmeister D."/>
            <person name="Rencoret J."/>
            <person name="Gutierrez A."/>
            <person name="Sun H."/>
            <person name="Lindquist E."/>
            <person name="Barry K."/>
            <person name="Riley R."/>
            <person name="Grigoriev I.V."/>
            <person name="Henrissat B."/>
            <person name="Kues U."/>
            <person name="Berka R.M."/>
            <person name="Martinez A.T."/>
            <person name="Covert S.F."/>
            <person name="Blanchette R.A."/>
            <person name="Cullen D."/>
        </authorList>
    </citation>
    <scope>NUCLEOTIDE SEQUENCE [LARGE SCALE GENOMIC DNA]</scope>
    <source>
        <strain evidence="1 2">11061_1 CR5-6</strain>
    </source>
</reference>
<dbReference type="EMBL" id="KN840577">
    <property type="protein sequence ID" value="KIP04352.1"/>
    <property type="molecule type" value="Genomic_DNA"/>
</dbReference>
<organism evidence="1 2">
    <name type="scientific">Phlebiopsis gigantea (strain 11061_1 CR5-6)</name>
    <name type="common">White-rot fungus</name>
    <name type="synonym">Peniophora gigantea</name>
    <dbReference type="NCBI Taxonomy" id="745531"/>
    <lineage>
        <taxon>Eukaryota</taxon>
        <taxon>Fungi</taxon>
        <taxon>Dikarya</taxon>
        <taxon>Basidiomycota</taxon>
        <taxon>Agaricomycotina</taxon>
        <taxon>Agaricomycetes</taxon>
        <taxon>Polyporales</taxon>
        <taxon>Phanerochaetaceae</taxon>
        <taxon>Phlebiopsis</taxon>
    </lineage>
</organism>
<dbReference type="HOGENOM" id="CLU_1713962_0_0_1"/>
<proteinExistence type="predicted"/>
<evidence type="ECO:0000313" key="2">
    <source>
        <dbReference type="Proteomes" id="UP000053257"/>
    </source>
</evidence>
<protein>
    <submittedName>
        <fullName evidence="1">Uncharacterized protein</fullName>
    </submittedName>
</protein>
<dbReference type="Proteomes" id="UP000053257">
    <property type="component" value="Unassembled WGS sequence"/>
</dbReference>
<dbReference type="AlphaFoldDB" id="A0A0C3S3E6"/>
<keyword evidence="2" id="KW-1185">Reference proteome</keyword>